<sequence length="115" mass="12630">MARTATETTTKTATRRANAKSKDGWHFISVVYRAPSAYNLFVKEHMKTYLAEHPGKTNKDAMKHIGALWKDAPENPKCGQETKEKASKAPKRPKKVAADVSEGAEGSQDEPGSDD</sequence>
<accession>A0ACC0UK51</accession>
<protein>
    <submittedName>
        <fullName evidence="1">Uncharacterized protein</fullName>
    </submittedName>
</protein>
<name>A0ACC0UK51_9AGAM</name>
<reference evidence="1" key="1">
    <citation type="submission" date="2021-03" db="EMBL/GenBank/DDBJ databases">
        <title>Evolutionary priming and transition to the ectomycorrhizal habit in an iconic lineage of mushroom-forming fungi: is preadaptation a requirement?</title>
        <authorList>
            <consortium name="DOE Joint Genome Institute"/>
            <person name="Looney B.P."/>
            <person name="Miyauchi S."/>
            <person name="Morin E."/>
            <person name="Drula E."/>
            <person name="Courty P.E."/>
            <person name="Chicoki N."/>
            <person name="Fauchery L."/>
            <person name="Kohler A."/>
            <person name="Kuo A."/>
            <person name="LaButti K."/>
            <person name="Pangilinan J."/>
            <person name="Lipzen A."/>
            <person name="Riley R."/>
            <person name="Andreopoulos W."/>
            <person name="He G."/>
            <person name="Johnson J."/>
            <person name="Barry K.W."/>
            <person name="Grigoriev I.V."/>
            <person name="Nagy L."/>
            <person name="Hibbett D."/>
            <person name="Henrissat B."/>
            <person name="Matheny P.B."/>
            <person name="Labbe J."/>
            <person name="Martin A.F."/>
        </authorList>
    </citation>
    <scope>NUCLEOTIDE SEQUENCE</scope>
    <source>
        <strain evidence="1">BPL698</strain>
    </source>
</reference>
<proteinExistence type="predicted"/>
<organism evidence="1 2">
    <name type="scientific">Russula earlei</name>
    <dbReference type="NCBI Taxonomy" id="71964"/>
    <lineage>
        <taxon>Eukaryota</taxon>
        <taxon>Fungi</taxon>
        <taxon>Dikarya</taxon>
        <taxon>Basidiomycota</taxon>
        <taxon>Agaricomycotina</taxon>
        <taxon>Agaricomycetes</taxon>
        <taxon>Russulales</taxon>
        <taxon>Russulaceae</taxon>
        <taxon>Russula</taxon>
    </lineage>
</organism>
<evidence type="ECO:0000313" key="1">
    <source>
        <dbReference type="EMBL" id="KAI9511941.1"/>
    </source>
</evidence>
<evidence type="ECO:0000313" key="2">
    <source>
        <dbReference type="Proteomes" id="UP001207468"/>
    </source>
</evidence>
<dbReference type="Proteomes" id="UP001207468">
    <property type="component" value="Unassembled WGS sequence"/>
</dbReference>
<gene>
    <name evidence="1" type="ORF">F5148DRAFT_184535</name>
</gene>
<comment type="caution">
    <text evidence="1">The sequence shown here is derived from an EMBL/GenBank/DDBJ whole genome shotgun (WGS) entry which is preliminary data.</text>
</comment>
<keyword evidence="2" id="KW-1185">Reference proteome</keyword>
<dbReference type="EMBL" id="JAGFNK010000015">
    <property type="protein sequence ID" value="KAI9511941.1"/>
    <property type="molecule type" value="Genomic_DNA"/>
</dbReference>